<sequence>MPKNLLVADDSLTIRKVIGMIFATEDFQVTAVDNGLDAISRTRELRPDVVLADVMMPGKSGYEVCEALKNDPATQGIPVMLLAGTFEAFDENRARAARADDHVTKPFESQVLLDKVKALVGQKSNTMPASFATQVRPPSAQPAAPAPQPVAAAPQPPVLAPGRRRARVRVFRRGRACRVLRGRACRRRVRVRRGLGCRRAWRVRRGLGCRRVLLRVRVRRGLGCRRAWRVRRGLGCRRVPVLPGLGCRRVPVRACRLRRVATRVCRRVLACRRGRAPSPVRACRLRRVVPRRAASRVLRQARRCRLRAPRRSPRPAAVTRSAWARPPRPSRPSASRTPCRSRARRRRSPST</sequence>
<evidence type="ECO:0000256" key="1">
    <source>
        <dbReference type="ARBA" id="ARBA00022553"/>
    </source>
</evidence>
<dbReference type="PANTHER" id="PTHR44591">
    <property type="entry name" value="STRESS RESPONSE REGULATOR PROTEIN 1"/>
    <property type="match status" value="1"/>
</dbReference>
<feature type="compositionally biased region" description="Low complexity" evidence="4">
    <location>
        <begin position="314"/>
        <end position="338"/>
    </location>
</feature>
<dbReference type="PATRIC" id="fig|1297742.4.peg.2461"/>
<organism evidence="6 7">
    <name type="scientific">Pseudomyxococcus hansupus</name>
    <dbReference type="NCBI Taxonomy" id="1297742"/>
    <lineage>
        <taxon>Bacteria</taxon>
        <taxon>Pseudomonadati</taxon>
        <taxon>Myxococcota</taxon>
        <taxon>Myxococcia</taxon>
        <taxon>Myxococcales</taxon>
        <taxon>Cystobacterineae</taxon>
        <taxon>Myxococcaceae</taxon>
        <taxon>Pseudomyxococcus</taxon>
    </lineage>
</organism>
<feature type="compositionally biased region" description="Pro residues" evidence="4">
    <location>
        <begin position="144"/>
        <end position="159"/>
    </location>
</feature>
<gene>
    <name evidence="6" type="ORF">A176_002435</name>
</gene>
<keyword evidence="7" id="KW-1185">Reference proteome</keyword>
<protein>
    <submittedName>
        <fullName evidence="6">Basic proline-rich protein</fullName>
    </submittedName>
</protein>
<dbReference type="SMART" id="SM00448">
    <property type="entry name" value="REC"/>
    <property type="match status" value="1"/>
</dbReference>
<dbReference type="InterPro" id="IPR011006">
    <property type="entry name" value="CheY-like_superfamily"/>
</dbReference>
<feature type="modified residue" description="4-aspartylphosphate" evidence="3">
    <location>
        <position position="53"/>
    </location>
</feature>
<feature type="compositionally biased region" description="Low complexity" evidence="4">
    <location>
        <begin position="134"/>
        <end position="143"/>
    </location>
</feature>
<dbReference type="STRING" id="1297742.A176_002435"/>
<dbReference type="eggNOG" id="COG0745">
    <property type="taxonomic scope" value="Bacteria"/>
</dbReference>
<evidence type="ECO:0000259" key="5">
    <source>
        <dbReference type="PROSITE" id="PS50110"/>
    </source>
</evidence>
<dbReference type="EMBL" id="CP012109">
    <property type="protein sequence ID" value="AKQ65523.1"/>
    <property type="molecule type" value="Genomic_DNA"/>
</dbReference>
<feature type="region of interest" description="Disordered" evidence="4">
    <location>
        <begin position="308"/>
        <end position="351"/>
    </location>
</feature>
<feature type="domain" description="Response regulatory" evidence="5">
    <location>
        <begin position="4"/>
        <end position="120"/>
    </location>
</feature>
<reference evidence="6 7" key="1">
    <citation type="journal article" date="2016" name="PLoS ONE">
        <title>Complete Genome Sequence and Comparative Genomics of a Novel Myxobacterium Myxococcus hansupus.</title>
        <authorList>
            <person name="Sharma G."/>
            <person name="Narwani T."/>
            <person name="Subramanian S."/>
        </authorList>
    </citation>
    <scope>NUCLEOTIDE SEQUENCE [LARGE SCALE GENOMIC DNA]</scope>
    <source>
        <strain evidence="7">mixupus</strain>
    </source>
</reference>
<evidence type="ECO:0000313" key="7">
    <source>
        <dbReference type="Proteomes" id="UP000009026"/>
    </source>
</evidence>
<evidence type="ECO:0000256" key="4">
    <source>
        <dbReference type="SAM" id="MobiDB-lite"/>
    </source>
</evidence>
<dbReference type="InterPro" id="IPR050595">
    <property type="entry name" value="Bact_response_regulator"/>
</dbReference>
<keyword evidence="2" id="KW-0902">Two-component regulatory system</keyword>
<dbReference type="AlphaFoldDB" id="A0A0H4WVB2"/>
<proteinExistence type="predicted"/>
<name>A0A0H4WVB2_9BACT</name>
<dbReference type="KEGG" id="mym:A176_002435"/>
<dbReference type="PROSITE" id="PS50110">
    <property type="entry name" value="RESPONSE_REGULATORY"/>
    <property type="match status" value="1"/>
</dbReference>
<accession>A0A0H4WVB2</accession>
<feature type="compositionally biased region" description="Basic residues" evidence="4">
    <location>
        <begin position="339"/>
        <end position="351"/>
    </location>
</feature>
<dbReference type="GO" id="GO:0000160">
    <property type="term" value="P:phosphorelay signal transduction system"/>
    <property type="evidence" value="ECO:0007669"/>
    <property type="project" value="UniProtKB-KW"/>
</dbReference>
<keyword evidence="1 3" id="KW-0597">Phosphoprotein</keyword>
<evidence type="ECO:0000256" key="2">
    <source>
        <dbReference type="ARBA" id="ARBA00023012"/>
    </source>
</evidence>
<dbReference type="InterPro" id="IPR001789">
    <property type="entry name" value="Sig_transdc_resp-reg_receiver"/>
</dbReference>
<evidence type="ECO:0000256" key="3">
    <source>
        <dbReference type="PROSITE-ProRule" id="PRU00169"/>
    </source>
</evidence>
<dbReference type="PANTHER" id="PTHR44591:SF14">
    <property type="entry name" value="PROTEIN PILG"/>
    <property type="match status" value="1"/>
</dbReference>
<dbReference type="Proteomes" id="UP000009026">
    <property type="component" value="Chromosome"/>
</dbReference>
<dbReference type="Gene3D" id="3.40.50.2300">
    <property type="match status" value="1"/>
</dbReference>
<dbReference type="SUPFAM" id="SSF52172">
    <property type="entry name" value="CheY-like"/>
    <property type="match status" value="1"/>
</dbReference>
<dbReference type="Pfam" id="PF00072">
    <property type="entry name" value="Response_reg"/>
    <property type="match status" value="1"/>
</dbReference>
<evidence type="ECO:0000313" key="6">
    <source>
        <dbReference type="EMBL" id="AKQ65523.1"/>
    </source>
</evidence>
<feature type="region of interest" description="Disordered" evidence="4">
    <location>
        <begin position="132"/>
        <end position="159"/>
    </location>
</feature>